<dbReference type="Proteomes" id="UP000292445">
    <property type="component" value="Unassembled WGS sequence"/>
</dbReference>
<keyword evidence="1" id="KW-1133">Transmembrane helix</keyword>
<dbReference type="AlphaFoldDB" id="A0A4Q7N884"/>
<name>A0A4Q7N884_9BURK</name>
<keyword evidence="1" id="KW-0472">Membrane</keyword>
<sequence length="50" mass="5140">MAPVFLIAVPAGQAPEDGMKSLQKGLTLMQMLVLIGAVGVAIAVAVSYLR</sequence>
<evidence type="ECO:0000313" key="3">
    <source>
        <dbReference type="Proteomes" id="UP000292445"/>
    </source>
</evidence>
<gene>
    <name evidence="2" type="ORF">EV675_4930</name>
</gene>
<accession>A0A4Q7N884</accession>
<comment type="caution">
    <text evidence="2">The sequence shown here is derived from an EMBL/GenBank/DDBJ whole genome shotgun (WGS) entry which is preliminary data.</text>
</comment>
<reference evidence="2 3" key="1">
    <citation type="submission" date="2019-02" db="EMBL/GenBank/DDBJ databases">
        <title>Genomic Encyclopedia of Type Strains, Phase IV (KMG-IV): sequencing the most valuable type-strain genomes for metagenomic binning, comparative biology and taxonomic classification.</title>
        <authorList>
            <person name="Goeker M."/>
        </authorList>
    </citation>
    <scope>NUCLEOTIDE SEQUENCE [LARGE SCALE GENOMIC DNA]</scope>
    <source>
        <strain evidence="2 3">K24</strain>
    </source>
</reference>
<organism evidence="2 3">
    <name type="scientific">Pigmentiphaga kullae</name>
    <dbReference type="NCBI Taxonomy" id="151784"/>
    <lineage>
        <taxon>Bacteria</taxon>
        <taxon>Pseudomonadati</taxon>
        <taxon>Pseudomonadota</taxon>
        <taxon>Betaproteobacteria</taxon>
        <taxon>Burkholderiales</taxon>
        <taxon>Alcaligenaceae</taxon>
        <taxon>Pigmentiphaga</taxon>
    </lineage>
</organism>
<protein>
    <submittedName>
        <fullName evidence="2">Uncharacterized protein</fullName>
    </submittedName>
</protein>
<evidence type="ECO:0000313" key="2">
    <source>
        <dbReference type="EMBL" id="RZS78286.1"/>
    </source>
</evidence>
<evidence type="ECO:0000256" key="1">
    <source>
        <dbReference type="SAM" id="Phobius"/>
    </source>
</evidence>
<feature type="transmembrane region" description="Helical" evidence="1">
    <location>
        <begin position="29"/>
        <end position="49"/>
    </location>
</feature>
<proteinExistence type="predicted"/>
<keyword evidence="1" id="KW-0812">Transmembrane</keyword>
<dbReference type="EMBL" id="SGXC01000003">
    <property type="protein sequence ID" value="RZS78286.1"/>
    <property type="molecule type" value="Genomic_DNA"/>
</dbReference>
<keyword evidence="3" id="KW-1185">Reference proteome</keyword>